<sequence>MKQTHRAFRPIRTVLAAALAFAALPAAAQTYTQTVFFGDSLTDSGWFRPALVQVAGPQAAILGRFSTNPTQVWSEYLANYYGTNATSGNQGGTNWAVGGANTGIDSAGALGEIPSINTQIQRYLTATGGRADANALYTVWGGANDLFAIAGGAPAQERLALAVGAQVGNVATLTGAGARYILVPTVPDIGLTPSALAQGPIAMATGTQLATAYNNALFSTLASQGLRVIPLDTFHLIQEIVASPSAYGFSNVTGTACQPQITASSLTCSPANYVTPDAASTYLFADGVHPTGATHQMLGQYALSVLEAPRQIAMLPYTEQVIGKSRAEMVSSHIVEKPAEDGMRWWFNLRGDNQRYDVPGDYDGGGPSMLFGVDWASGEFVYGAFAGYGRNDFDYGRRRGDFDQDDATLGGFVGWYTDDLWVNAQLSWTSVSYDVNRLVELGPAVREYRGSPDGENWTVGAQGGWNFHAGSVTHGPVVSLLAQRIDVDAFAEDRVDSAGLAYPDQNYDSLIGAAGWQASFDVSPTTTPYARLTWEHEFEDMPEEAFAQSLSIPGTLPFAVPNLERDDNYGTLAFGIRTQMWGMDADVGANASVGQEGGNHATVFVNVGKRF</sequence>
<comment type="similarity">
    <text evidence="1">Belongs to the 'GDSL' lipolytic enzyme family.</text>
</comment>
<dbReference type="PROSITE" id="PS51208">
    <property type="entry name" value="AUTOTRANSPORTER"/>
    <property type="match status" value="1"/>
</dbReference>
<dbReference type="Proteomes" id="UP001165293">
    <property type="component" value="Unassembled WGS sequence"/>
</dbReference>
<dbReference type="RefSeq" id="WP_230525977.1">
    <property type="nucleotide sequence ID" value="NZ_JAJGAK010000001.1"/>
</dbReference>
<reference evidence="5" key="1">
    <citation type="submission" date="2021-10" db="EMBL/GenBank/DDBJ databases">
        <authorList>
            <person name="Lyu M."/>
            <person name="Wang X."/>
            <person name="Meng X."/>
            <person name="Xu K."/>
        </authorList>
    </citation>
    <scope>NUCLEOTIDE SEQUENCE</scope>
    <source>
        <strain evidence="5">A6</strain>
    </source>
</reference>
<dbReference type="InterPro" id="IPR017186">
    <property type="entry name" value="Lipase_autotranspt_EstA"/>
</dbReference>
<feature type="domain" description="Autotransporter" evidence="4">
    <location>
        <begin position="338"/>
        <end position="611"/>
    </location>
</feature>
<gene>
    <name evidence="5" type="ORF">LK996_04700</name>
</gene>
<dbReference type="InterPro" id="IPR050592">
    <property type="entry name" value="GDSL_lipolytic_enzyme"/>
</dbReference>
<accession>A0ABS8JFU4</accession>
<protein>
    <submittedName>
        <fullName evidence="5">Autotransporter domain-containing protein</fullName>
    </submittedName>
</protein>
<dbReference type="CDD" id="cd01847">
    <property type="entry name" value="Triacylglycerol_lipase_like"/>
    <property type="match status" value="1"/>
</dbReference>
<evidence type="ECO:0000313" key="6">
    <source>
        <dbReference type="Proteomes" id="UP001165293"/>
    </source>
</evidence>
<evidence type="ECO:0000256" key="3">
    <source>
        <dbReference type="SAM" id="SignalP"/>
    </source>
</evidence>
<keyword evidence="6" id="KW-1185">Reference proteome</keyword>
<dbReference type="Pfam" id="PF00657">
    <property type="entry name" value="Lipase_GDSL"/>
    <property type="match status" value="1"/>
</dbReference>
<feature type="chain" id="PRO_5045286809" evidence="3">
    <location>
        <begin position="29"/>
        <end position="611"/>
    </location>
</feature>
<dbReference type="SUPFAM" id="SSF103515">
    <property type="entry name" value="Autotransporter"/>
    <property type="match status" value="1"/>
</dbReference>
<evidence type="ECO:0000256" key="2">
    <source>
        <dbReference type="ARBA" id="ARBA00022729"/>
    </source>
</evidence>
<feature type="signal peptide" evidence="3">
    <location>
        <begin position="1"/>
        <end position="28"/>
    </location>
</feature>
<dbReference type="PANTHER" id="PTHR45642">
    <property type="entry name" value="GDSL ESTERASE/LIPASE EXL3"/>
    <property type="match status" value="1"/>
</dbReference>
<dbReference type="PANTHER" id="PTHR45642:SF141">
    <property type="entry name" value="SECRETED EFFECTOR PROTEIN SSEJ"/>
    <property type="match status" value="1"/>
</dbReference>
<evidence type="ECO:0000313" key="5">
    <source>
        <dbReference type="EMBL" id="MCC8362370.1"/>
    </source>
</evidence>
<dbReference type="SMART" id="SM00869">
    <property type="entry name" value="Autotransporter"/>
    <property type="match status" value="1"/>
</dbReference>
<keyword evidence="2 3" id="KW-0732">Signal</keyword>
<name>A0ABS8JFU4_9GAMM</name>
<dbReference type="Gene3D" id="2.40.128.130">
    <property type="entry name" value="Autotransporter beta-domain"/>
    <property type="match status" value="1"/>
</dbReference>
<proteinExistence type="inferred from homology"/>
<dbReference type="EMBL" id="JAJGAK010000001">
    <property type="protein sequence ID" value="MCC8362370.1"/>
    <property type="molecule type" value="Genomic_DNA"/>
</dbReference>
<evidence type="ECO:0000256" key="1">
    <source>
        <dbReference type="ARBA" id="ARBA00008668"/>
    </source>
</evidence>
<dbReference type="InterPro" id="IPR036709">
    <property type="entry name" value="Autotransporte_beta_dom_sf"/>
</dbReference>
<evidence type="ECO:0000259" key="4">
    <source>
        <dbReference type="PROSITE" id="PS51208"/>
    </source>
</evidence>
<dbReference type="Gene3D" id="3.40.50.1110">
    <property type="entry name" value="SGNH hydrolase"/>
    <property type="match status" value="1"/>
</dbReference>
<dbReference type="PIRSF" id="PIRSF037375">
    <property type="entry name" value="Autotrns_EstA"/>
    <property type="match status" value="1"/>
</dbReference>
<dbReference type="InterPro" id="IPR005546">
    <property type="entry name" value="Autotransporte_beta"/>
</dbReference>
<organism evidence="5 6">
    <name type="scientific">Noviluteimonas lactosilytica</name>
    <dbReference type="NCBI Taxonomy" id="2888523"/>
    <lineage>
        <taxon>Bacteria</taxon>
        <taxon>Pseudomonadati</taxon>
        <taxon>Pseudomonadota</taxon>
        <taxon>Gammaproteobacteria</taxon>
        <taxon>Lysobacterales</taxon>
        <taxon>Lysobacteraceae</taxon>
        <taxon>Noviluteimonas</taxon>
    </lineage>
</organism>
<dbReference type="InterPro" id="IPR001087">
    <property type="entry name" value="GDSL"/>
</dbReference>
<dbReference type="SUPFAM" id="SSF52266">
    <property type="entry name" value="SGNH hydrolase"/>
    <property type="match status" value="1"/>
</dbReference>
<comment type="caution">
    <text evidence="5">The sequence shown here is derived from an EMBL/GenBank/DDBJ whole genome shotgun (WGS) entry which is preliminary data.</text>
</comment>
<dbReference type="InterPro" id="IPR036514">
    <property type="entry name" value="SGNH_hydro_sf"/>
</dbReference>
<dbReference type="Pfam" id="PF03797">
    <property type="entry name" value="Autotransporter"/>
    <property type="match status" value="1"/>
</dbReference>